<dbReference type="EMBL" id="LR738855">
    <property type="protein sequence ID" value="VZH84352.1"/>
    <property type="molecule type" value="Genomic_DNA"/>
</dbReference>
<dbReference type="KEGG" id="crf:FRC0190_00375"/>
<dbReference type="RefSeq" id="WP_155871473.1">
    <property type="nucleotide sequence ID" value="NZ_CP168248.1"/>
</dbReference>
<dbReference type="AlphaFoldDB" id="A0A6I8M9Y6"/>
<organism evidence="1 2">
    <name type="scientific">Corynebacterium rouxii</name>
    <dbReference type="NCBI Taxonomy" id="2719119"/>
    <lineage>
        <taxon>Bacteria</taxon>
        <taxon>Bacillati</taxon>
        <taxon>Actinomycetota</taxon>
        <taxon>Actinomycetes</taxon>
        <taxon>Mycobacteriales</taxon>
        <taxon>Corynebacteriaceae</taxon>
        <taxon>Corynebacterium</taxon>
    </lineage>
</organism>
<name>A0A6I8M9Y6_9CORY</name>
<dbReference type="SUPFAM" id="SSF51569">
    <property type="entry name" value="Aldolase"/>
    <property type="match status" value="1"/>
</dbReference>
<dbReference type="CDD" id="cd00945">
    <property type="entry name" value="Aldolase_Class_I"/>
    <property type="match status" value="1"/>
</dbReference>
<evidence type="ECO:0000313" key="2">
    <source>
        <dbReference type="Proteomes" id="UP000423525"/>
    </source>
</evidence>
<reference evidence="1 2" key="1">
    <citation type="submission" date="2019-11" db="EMBL/GenBank/DDBJ databases">
        <authorList>
            <person name="Brisse S."/>
        </authorList>
    </citation>
    <scope>NUCLEOTIDE SEQUENCE [LARGE SCALE GENOMIC DNA]</scope>
    <source>
        <strain evidence="1">FRC0190</strain>
    </source>
</reference>
<dbReference type="InterPro" id="IPR013785">
    <property type="entry name" value="Aldolase_TIM"/>
</dbReference>
<dbReference type="Proteomes" id="UP000423525">
    <property type="component" value="Chromosome"/>
</dbReference>
<gene>
    <name evidence="1" type="ORF">FRC0190_00375</name>
</gene>
<sequence length="162" mass="16592">MIPIVSGPEASVDKARELAAGGDGVCVPPTLLTALGQVPGPVVSWAGYPTGQHHSLIKASEARLAVQCGASMVLVVPDPATVVAATSTALITELVTTREAVPHPASLALVLDTDLFAADVIARTAEHAQAAGFDAVVVKKETPQLALPTYVWDEANAGLLVR</sequence>
<proteinExistence type="predicted"/>
<evidence type="ECO:0000313" key="1">
    <source>
        <dbReference type="EMBL" id="VZH84352.1"/>
    </source>
</evidence>
<protein>
    <recommendedName>
        <fullName evidence="3">Deoxyribose-phosphate aldolase</fullName>
    </recommendedName>
</protein>
<dbReference type="Gene3D" id="3.20.20.70">
    <property type="entry name" value="Aldolase class I"/>
    <property type="match status" value="1"/>
</dbReference>
<accession>A0A6I8M9Y6</accession>
<evidence type="ECO:0008006" key="3">
    <source>
        <dbReference type="Google" id="ProtNLM"/>
    </source>
</evidence>